<dbReference type="EMBL" id="CAMXCT010003941">
    <property type="protein sequence ID" value="CAI4006988.1"/>
    <property type="molecule type" value="Genomic_DNA"/>
</dbReference>
<evidence type="ECO:0000313" key="3">
    <source>
        <dbReference type="EMBL" id="CAL4794300.1"/>
    </source>
</evidence>
<comment type="caution">
    <text evidence="2">The sequence shown here is derived from an EMBL/GenBank/DDBJ whole genome shotgun (WGS) entry which is preliminary data.</text>
</comment>
<name>A0A9P1GBM7_9DINO</name>
<sequence>MALAAVDWGGWKDEAKAFLRLHPGVAVAELTRGERLVIPGAKEAYAVATWGAQASVRAVGGQPYAHCGTWTGSYCEGCDDIPVAVCTRCDRERLLCPDCIASGLLFKDVERSDNAGILEVTGHNDEHGNFVRYEKPLRFPTSAVPKHADGTFNIDELMAFNKMEPALRHVVRDLAPEVQGALASLGLETTGDFHHFWPSAQQCYEELESILGQKLDAQEAIRVAVAWTNARRASQNATVALSVEVARERLSSVGGPPRSVVVTPESVPVAPPSNKVRRLTPTGLAAPLHAPLVTYAAQQDPHAKEDAVKQAKLDKLFTLVVEYVVDLEELQMSPAKLADPMELQRFKQALMTGASRLSGQRLGALAAALRRWLRFCSTRDIDAKKPSPLALAEFLREVSAGGPTAASSMHASLRWFADNFGAAFAMDHWSVKHFRFHAVHHTGKQAPELEPWEFIDLALLMAKVQGSHKLLVAFLLMVATGCIRFEHVQRSRLVSIHGSWLEFECSQGKARKQGARPGYRWGLPQVTMNGHHMTKVIQEFFNHEFPKDHTFLMPALELNAEDLWEVTEATAFITNKAMSRARFLEVMRGALVQVGVDFTQAQSATYNKLRRFLPTMANVMELPDLDLQSVGNWTELPSGGGRDPSSKKPKGSMLMGVHYAGQAEVRRQAVCPLYQKKRQELAMTAEGFLCRDAWQWAEVAALHQALPEDLTPLAKTESLGDIEVAPGALDGVEARAPPPPAELPVEDDSSSSLDTSTDNSSSASDESADGQDLCGVVADDSAPEELGWLRQGKKLHIIREEVEGEEPYRGAETSHTNKTLLSAAAGSP</sequence>
<keyword evidence="4" id="KW-1185">Reference proteome</keyword>
<evidence type="ECO:0000256" key="1">
    <source>
        <dbReference type="SAM" id="MobiDB-lite"/>
    </source>
</evidence>
<reference evidence="2" key="1">
    <citation type="submission" date="2022-10" db="EMBL/GenBank/DDBJ databases">
        <authorList>
            <person name="Chen Y."/>
            <person name="Dougan E. K."/>
            <person name="Chan C."/>
            <person name="Rhodes N."/>
            <person name="Thang M."/>
        </authorList>
    </citation>
    <scope>NUCLEOTIDE SEQUENCE</scope>
</reference>
<feature type="region of interest" description="Disordered" evidence="1">
    <location>
        <begin position="730"/>
        <end position="779"/>
    </location>
</feature>
<accession>A0A9P1GBM7</accession>
<proteinExistence type="predicted"/>
<evidence type="ECO:0000313" key="2">
    <source>
        <dbReference type="EMBL" id="CAI4006988.1"/>
    </source>
</evidence>
<feature type="compositionally biased region" description="Low complexity" evidence="1">
    <location>
        <begin position="750"/>
        <end position="765"/>
    </location>
</feature>
<feature type="region of interest" description="Disordered" evidence="1">
    <location>
        <begin position="803"/>
        <end position="828"/>
    </location>
</feature>
<organism evidence="2">
    <name type="scientific">Cladocopium goreaui</name>
    <dbReference type="NCBI Taxonomy" id="2562237"/>
    <lineage>
        <taxon>Eukaryota</taxon>
        <taxon>Sar</taxon>
        <taxon>Alveolata</taxon>
        <taxon>Dinophyceae</taxon>
        <taxon>Suessiales</taxon>
        <taxon>Symbiodiniaceae</taxon>
        <taxon>Cladocopium</taxon>
    </lineage>
</organism>
<evidence type="ECO:0000313" key="4">
    <source>
        <dbReference type="Proteomes" id="UP001152797"/>
    </source>
</evidence>
<dbReference type="Proteomes" id="UP001152797">
    <property type="component" value="Unassembled WGS sequence"/>
</dbReference>
<reference evidence="3 4" key="2">
    <citation type="submission" date="2024-05" db="EMBL/GenBank/DDBJ databases">
        <authorList>
            <person name="Chen Y."/>
            <person name="Shah S."/>
            <person name="Dougan E. K."/>
            <person name="Thang M."/>
            <person name="Chan C."/>
        </authorList>
    </citation>
    <scope>NUCLEOTIDE SEQUENCE [LARGE SCALE GENOMIC DNA]</scope>
</reference>
<dbReference type="EMBL" id="CAMXCT020003941">
    <property type="protein sequence ID" value="CAL1160363.1"/>
    <property type="molecule type" value="Genomic_DNA"/>
</dbReference>
<gene>
    <name evidence="2" type="ORF">C1SCF055_LOCUS32581</name>
</gene>
<protein>
    <submittedName>
        <fullName evidence="2">Uncharacterized protein</fullName>
    </submittedName>
</protein>
<dbReference type="AlphaFoldDB" id="A0A9P1GBM7"/>
<dbReference type="EMBL" id="CAMXCT030003941">
    <property type="protein sequence ID" value="CAL4794300.1"/>
    <property type="molecule type" value="Genomic_DNA"/>
</dbReference>